<comment type="subcellular location">
    <subcellularLocation>
        <location evidence="1 7">Cytoplasm</location>
    </subcellularLocation>
</comment>
<protein>
    <recommendedName>
        <fullName evidence="7 8">Arginine repressor</fullName>
    </recommendedName>
</protein>
<proteinExistence type="inferred from homology"/>
<dbReference type="GO" id="GO:0051259">
    <property type="term" value="P:protein complex oligomerization"/>
    <property type="evidence" value="ECO:0007669"/>
    <property type="project" value="InterPro"/>
</dbReference>
<dbReference type="InterPro" id="IPR020900">
    <property type="entry name" value="Arg_repress_DNA-bd"/>
</dbReference>
<keyword evidence="7" id="KW-0055">Arginine biosynthesis</keyword>
<dbReference type="InterPro" id="IPR001669">
    <property type="entry name" value="Arg_repress"/>
</dbReference>
<dbReference type="Gene3D" id="1.10.10.10">
    <property type="entry name" value="Winged helix-like DNA-binding domain superfamily/Winged helix DNA-binding domain"/>
    <property type="match status" value="1"/>
</dbReference>
<accession>A0A9D2DXY6</accession>
<keyword evidence="4 7" id="KW-0805">Transcription regulation</keyword>
<reference evidence="11" key="1">
    <citation type="journal article" date="2021" name="PeerJ">
        <title>Extensive microbial diversity within the chicken gut microbiome revealed by metagenomics and culture.</title>
        <authorList>
            <person name="Gilroy R."/>
            <person name="Ravi A."/>
            <person name="Getino M."/>
            <person name="Pursley I."/>
            <person name="Horton D.L."/>
            <person name="Alikhan N.F."/>
            <person name="Baker D."/>
            <person name="Gharbi K."/>
            <person name="Hall N."/>
            <person name="Watson M."/>
            <person name="Adriaenssens E.M."/>
            <person name="Foster-Nyarko E."/>
            <person name="Jarju S."/>
            <person name="Secka A."/>
            <person name="Antonio M."/>
            <person name="Oren A."/>
            <person name="Chaudhuri R.R."/>
            <person name="La Ragione R."/>
            <person name="Hildebrand F."/>
            <person name="Pallen M.J."/>
        </authorList>
    </citation>
    <scope>NUCLEOTIDE SEQUENCE</scope>
    <source>
        <strain evidence="11">CHK33-5263</strain>
    </source>
</reference>
<gene>
    <name evidence="7 11" type="primary">argR</name>
    <name evidence="11" type="ORF">H9812_06355</name>
</gene>
<dbReference type="GO" id="GO:0005737">
    <property type="term" value="C:cytoplasm"/>
    <property type="evidence" value="ECO:0007669"/>
    <property type="project" value="UniProtKB-SubCell"/>
</dbReference>
<evidence type="ECO:0000256" key="3">
    <source>
        <dbReference type="ARBA" id="ARBA00022490"/>
    </source>
</evidence>
<dbReference type="InterPro" id="IPR036251">
    <property type="entry name" value="Arg_repress_C_sf"/>
</dbReference>
<dbReference type="Gene3D" id="3.30.1360.40">
    <property type="match status" value="1"/>
</dbReference>
<evidence type="ECO:0000256" key="4">
    <source>
        <dbReference type="ARBA" id="ARBA00023015"/>
    </source>
</evidence>
<dbReference type="SUPFAM" id="SSF46785">
    <property type="entry name" value="Winged helix' DNA-binding domain"/>
    <property type="match status" value="1"/>
</dbReference>
<reference evidence="11" key="2">
    <citation type="submission" date="2021-04" db="EMBL/GenBank/DDBJ databases">
        <authorList>
            <person name="Gilroy R."/>
        </authorList>
    </citation>
    <scope>NUCLEOTIDE SEQUENCE</scope>
    <source>
        <strain evidence="11">CHK33-5263</strain>
    </source>
</reference>
<dbReference type="HAMAP" id="MF_00173">
    <property type="entry name" value="Arg_repressor"/>
    <property type="match status" value="1"/>
</dbReference>
<evidence type="ECO:0000313" key="12">
    <source>
        <dbReference type="Proteomes" id="UP000824044"/>
    </source>
</evidence>
<keyword evidence="5 7" id="KW-0238">DNA-binding</keyword>
<dbReference type="PRINTS" id="PR01467">
    <property type="entry name" value="ARGREPRESSOR"/>
</dbReference>
<evidence type="ECO:0000256" key="6">
    <source>
        <dbReference type="ARBA" id="ARBA00023163"/>
    </source>
</evidence>
<dbReference type="InterPro" id="IPR020899">
    <property type="entry name" value="Arg_repress_C"/>
</dbReference>
<comment type="caution">
    <text evidence="11">The sequence shown here is derived from an EMBL/GenBank/DDBJ whole genome shotgun (WGS) entry which is preliminary data.</text>
</comment>
<dbReference type="InterPro" id="IPR036390">
    <property type="entry name" value="WH_DNA-bd_sf"/>
</dbReference>
<evidence type="ECO:0000256" key="7">
    <source>
        <dbReference type="HAMAP-Rule" id="MF_00173"/>
    </source>
</evidence>
<sequence>MMRNQRQEAILSLIEEREIETQGELCAALAARGFSVTQATVSRDVKDLHLFKVRGTQKRFRYACAAQSEGTLSEKHRELFRASALTVRPVGNLVVVKTLPGSASNAGVAVDELAFREVAGSIAGDDTLLLICESTEDGKAVAERLLAVIKG</sequence>
<dbReference type="Proteomes" id="UP000824044">
    <property type="component" value="Unassembled WGS sequence"/>
</dbReference>
<comment type="similarity">
    <text evidence="2 7">Belongs to the ArgR family.</text>
</comment>
<evidence type="ECO:0000259" key="10">
    <source>
        <dbReference type="Pfam" id="PF02863"/>
    </source>
</evidence>
<keyword evidence="6 7" id="KW-0804">Transcription</keyword>
<comment type="function">
    <text evidence="7">Regulates arginine biosynthesis genes.</text>
</comment>
<dbReference type="GO" id="GO:0006526">
    <property type="term" value="P:L-arginine biosynthetic process"/>
    <property type="evidence" value="ECO:0007669"/>
    <property type="project" value="UniProtKB-KW"/>
</dbReference>
<dbReference type="PANTHER" id="PTHR34471">
    <property type="entry name" value="ARGININE REPRESSOR"/>
    <property type="match status" value="1"/>
</dbReference>
<dbReference type="GO" id="GO:0003700">
    <property type="term" value="F:DNA-binding transcription factor activity"/>
    <property type="evidence" value="ECO:0007669"/>
    <property type="project" value="UniProtKB-UniRule"/>
</dbReference>
<dbReference type="Pfam" id="PF02863">
    <property type="entry name" value="Arg_repressor_C"/>
    <property type="match status" value="1"/>
</dbReference>
<dbReference type="NCBIfam" id="TIGR01529">
    <property type="entry name" value="argR_whole"/>
    <property type="match status" value="1"/>
</dbReference>
<dbReference type="Pfam" id="PF01316">
    <property type="entry name" value="Arg_repressor"/>
    <property type="match status" value="1"/>
</dbReference>
<evidence type="ECO:0000256" key="1">
    <source>
        <dbReference type="ARBA" id="ARBA00004496"/>
    </source>
</evidence>
<name>A0A9D2DXY6_9FIRM</name>
<evidence type="ECO:0000256" key="8">
    <source>
        <dbReference type="NCBIfam" id="TIGR01529"/>
    </source>
</evidence>
<dbReference type="AlphaFoldDB" id="A0A9D2DXY6"/>
<keyword evidence="7" id="KW-0028">Amino-acid biosynthesis</keyword>
<feature type="domain" description="Arginine repressor C-terminal" evidence="10">
    <location>
        <begin position="81"/>
        <end position="145"/>
    </location>
</feature>
<dbReference type="InterPro" id="IPR036388">
    <property type="entry name" value="WH-like_DNA-bd_sf"/>
</dbReference>
<evidence type="ECO:0000313" key="11">
    <source>
        <dbReference type="EMBL" id="HIZ25074.1"/>
    </source>
</evidence>
<comment type="pathway">
    <text evidence="7">Amino-acid biosynthesis; L-arginine biosynthesis [regulation].</text>
</comment>
<evidence type="ECO:0000259" key="9">
    <source>
        <dbReference type="Pfam" id="PF01316"/>
    </source>
</evidence>
<dbReference type="GO" id="GO:0034618">
    <property type="term" value="F:arginine binding"/>
    <property type="evidence" value="ECO:0007669"/>
    <property type="project" value="InterPro"/>
</dbReference>
<dbReference type="PANTHER" id="PTHR34471:SF1">
    <property type="entry name" value="ARGININE REPRESSOR"/>
    <property type="match status" value="1"/>
</dbReference>
<keyword evidence="7" id="KW-0678">Repressor</keyword>
<organism evidence="11 12">
    <name type="scientific">Candidatus Gallimonas intestinigallinarum</name>
    <dbReference type="NCBI Taxonomy" id="2838604"/>
    <lineage>
        <taxon>Bacteria</taxon>
        <taxon>Bacillati</taxon>
        <taxon>Bacillota</taxon>
        <taxon>Clostridia</taxon>
        <taxon>Candidatus Gallimonas</taxon>
    </lineage>
</organism>
<feature type="domain" description="Arginine repressor DNA-binding" evidence="9">
    <location>
        <begin position="1"/>
        <end position="67"/>
    </location>
</feature>
<evidence type="ECO:0000256" key="2">
    <source>
        <dbReference type="ARBA" id="ARBA00008316"/>
    </source>
</evidence>
<dbReference type="EMBL" id="DXBS01000119">
    <property type="protein sequence ID" value="HIZ25074.1"/>
    <property type="molecule type" value="Genomic_DNA"/>
</dbReference>
<dbReference type="GO" id="GO:1900079">
    <property type="term" value="P:regulation of arginine biosynthetic process"/>
    <property type="evidence" value="ECO:0007669"/>
    <property type="project" value="UniProtKB-UniRule"/>
</dbReference>
<dbReference type="GO" id="GO:0003677">
    <property type="term" value="F:DNA binding"/>
    <property type="evidence" value="ECO:0007669"/>
    <property type="project" value="UniProtKB-KW"/>
</dbReference>
<keyword evidence="3 7" id="KW-0963">Cytoplasm</keyword>
<dbReference type="SUPFAM" id="SSF55252">
    <property type="entry name" value="C-terminal domain of arginine repressor"/>
    <property type="match status" value="1"/>
</dbReference>
<evidence type="ECO:0000256" key="5">
    <source>
        <dbReference type="ARBA" id="ARBA00023125"/>
    </source>
</evidence>